<dbReference type="AlphaFoldDB" id="A0A7R8ZXX5"/>
<evidence type="ECO:0000313" key="2">
    <source>
        <dbReference type="EMBL" id="CAD7235868.1"/>
    </source>
</evidence>
<feature type="region of interest" description="Disordered" evidence="1">
    <location>
        <begin position="35"/>
        <end position="55"/>
    </location>
</feature>
<accession>A0A7R8ZXX5</accession>
<dbReference type="EMBL" id="OB675116">
    <property type="protein sequence ID" value="CAD7235868.1"/>
    <property type="molecule type" value="Genomic_DNA"/>
</dbReference>
<reference evidence="2" key="1">
    <citation type="submission" date="2020-11" db="EMBL/GenBank/DDBJ databases">
        <authorList>
            <person name="Tran Van P."/>
        </authorList>
    </citation>
    <scope>NUCLEOTIDE SEQUENCE</scope>
</reference>
<feature type="region of interest" description="Disordered" evidence="1">
    <location>
        <begin position="139"/>
        <end position="195"/>
    </location>
</feature>
<sequence length="195" mass="21792">MFFRYESGVRFITARQALELRRQAKMIDRSASVGIENPQSLAHPSSQGSGMAAPTVVQLHPPSSGRQQTMTQSAPESDFQAILRPIKGTGTDLRNREHCDDDDLIKFDLFSTNSSITYLEFSPGWVPIQQQTWVTSAQGQPRYVQQQQRPDHYPTTSQQQGTPISQQQETTTSQQQGTTTSQQQETTTSQQQGTT</sequence>
<protein>
    <submittedName>
        <fullName evidence="2">Uncharacterized protein</fullName>
    </submittedName>
</protein>
<feature type="compositionally biased region" description="Polar residues" evidence="1">
    <location>
        <begin position="37"/>
        <end position="49"/>
    </location>
</feature>
<gene>
    <name evidence="2" type="ORF">CTOB1V02_LOCUS13683</name>
</gene>
<proteinExistence type="predicted"/>
<name>A0A7R8ZXX5_9CRUS</name>
<organism evidence="2">
    <name type="scientific">Cyprideis torosa</name>
    <dbReference type="NCBI Taxonomy" id="163714"/>
    <lineage>
        <taxon>Eukaryota</taxon>
        <taxon>Metazoa</taxon>
        <taxon>Ecdysozoa</taxon>
        <taxon>Arthropoda</taxon>
        <taxon>Crustacea</taxon>
        <taxon>Oligostraca</taxon>
        <taxon>Ostracoda</taxon>
        <taxon>Podocopa</taxon>
        <taxon>Podocopida</taxon>
        <taxon>Cytherocopina</taxon>
        <taxon>Cytheroidea</taxon>
        <taxon>Cytherideidae</taxon>
        <taxon>Cyprideis</taxon>
    </lineage>
</organism>
<evidence type="ECO:0000256" key="1">
    <source>
        <dbReference type="SAM" id="MobiDB-lite"/>
    </source>
</evidence>
<feature type="non-terminal residue" evidence="2">
    <location>
        <position position="1"/>
    </location>
</feature>